<dbReference type="AlphaFoldDB" id="A0AAJ6QXA9"/>
<gene>
    <name evidence="3" type="primary">LOC100898618</name>
</gene>
<dbReference type="GO" id="GO:0005737">
    <property type="term" value="C:cytoplasm"/>
    <property type="evidence" value="ECO:0007669"/>
    <property type="project" value="TreeGrafter"/>
</dbReference>
<dbReference type="PANTHER" id="PTHR46461">
    <property type="entry name" value="KELCH DOMAIN-CONTAINING PROTEIN 3"/>
    <property type="match status" value="1"/>
</dbReference>
<keyword evidence="2" id="KW-1185">Reference proteome</keyword>
<organism evidence="2 3">
    <name type="scientific">Galendromus occidentalis</name>
    <name type="common">western predatory mite</name>
    <dbReference type="NCBI Taxonomy" id="34638"/>
    <lineage>
        <taxon>Eukaryota</taxon>
        <taxon>Metazoa</taxon>
        <taxon>Ecdysozoa</taxon>
        <taxon>Arthropoda</taxon>
        <taxon>Chelicerata</taxon>
        <taxon>Arachnida</taxon>
        <taxon>Acari</taxon>
        <taxon>Parasitiformes</taxon>
        <taxon>Mesostigmata</taxon>
        <taxon>Gamasina</taxon>
        <taxon>Phytoseioidea</taxon>
        <taxon>Phytoseiidae</taxon>
        <taxon>Typhlodrominae</taxon>
        <taxon>Galendromus</taxon>
    </lineage>
</organism>
<dbReference type="KEGG" id="goe:100898618"/>
<dbReference type="SUPFAM" id="SSF117281">
    <property type="entry name" value="Kelch motif"/>
    <property type="match status" value="2"/>
</dbReference>
<evidence type="ECO:0000313" key="2">
    <source>
        <dbReference type="Proteomes" id="UP000694867"/>
    </source>
</evidence>
<dbReference type="InterPro" id="IPR052637">
    <property type="entry name" value="KLHDC3-like"/>
</dbReference>
<dbReference type="RefSeq" id="XP_003746905.1">
    <property type="nucleotide sequence ID" value="XM_003746857.2"/>
</dbReference>
<protein>
    <submittedName>
        <fullName evidence="3">Kelch domain-containing protein 3</fullName>
    </submittedName>
</protein>
<proteinExistence type="predicted"/>
<dbReference type="InterPro" id="IPR015915">
    <property type="entry name" value="Kelch-typ_b-propeller"/>
</dbReference>
<evidence type="ECO:0000256" key="1">
    <source>
        <dbReference type="SAM" id="MobiDB-lite"/>
    </source>
</evidence>
<evidence type="ECO:0000313" key="3">
    <source>
        <dbReference type="RefSeq" id="XP_003746905.1"/>
    </source>
</evidence>
<dbReference type="PANTHER" id="PTHR46461:SF1">
    <property type="entry name" value="KELCH DOMAIN-CONTAINING PROTEIN 3"/>
    <property type="match status" value="1"/>
</dbReference>
<dbReference type="Proteomes" id="UP000694867">
    <property type="component" value="Unplaced"/>
</dbReference>
<sequence>MDPSKELVRGGFPNPTEAQPEAKGFGHQWIATLAGPQLTGHASTLLGKFIYIFGGCRLQNLSRDHEPIEILVLNTETFQWKILDPPKQLPEETPFMRFGHTVVEHNGYVYLFGGRSSLEFCSDLFQYDPVAHLWKKIRTHGTPPESLVGHTMNVIGDVAYVFGGLRNHQNNCTQQMLALNLRDFRWSFVAQNGEIPSARYLHRATVIDKRIYVFGGNYNATEKSHYDAFFYFDSDTRTWHREGAREATPLGRRNHSIFAYRGNIFTYGGWCIESEETSVDMRRFDTQTGRWEEFEVGVGALDIPSGRRSHTTVVVGDRLFVIGGMVLTEDDCLNVTFDDNDDDDDVRLQDLRKDNFVVLDFRPSLKTLCMTEVARNDSDRSELPRNVRLQMSRMFDGGNLARVIERGK</sequence>
<dbReference type="GO" id="GO:0003682">
    <property type="term" value="F:chromatin binding"/>
    <property type="evidence" value="ECO:0007669"/>
    <property type="project" value="InterPro"/>
</dbReference>
<name>A0AAJ6QXA9_9ACAR</name>
<dbReference type="Gene3D" id="2.120.10.80">
    <property type="entry name" value="Kelch-type beta propeller"/>
    <property type="match status" value="2"/>
</dbReference>
<feature type="region of interest" description="Disordered" evidence="1">
    <location>
        <begin position="1"/>
        <end position="21"/>
    </location>
</feature>
<accession>A0AAJ6QXA9</accession>
<dbReference type="Pfam" id="PF24681">
    <property type="entry name" value="Kelch_KLHDC2_KLHL20_DRC7"/>
    <property type="match status" value="1"/>
</dbReference>
<reference evidence="3" key="1">
    <citation type="submission" date="2025-08" db="UniProtKB">
        <authorList>
            <consortium name="RefSeq"/>
        </authorList>
    </citation>
    <scope>IDENTIFICATION</scope>
</reference>
<dbReference type="GeneID" id="100898618"/>